<evidence type="ECO:0000259" key="3">
    <source>
        <dbReference type="PROSITE" id="PS50987"/>
    </source>
</evidence>
<evidence type="ECO:0000313" key="4">
    <source>
        <dbReference type="EMBL" id="NLV11624.1"/>
    </source>
</evidence>
<proteinExistence type="predicted"/>
<dbReference type="SUPFAM" id="SSF46785">
    <property type="entry name" value="Winged helix' DNA-binding domain"/>
    <property type="match status" value="1"/>
</dbReference>
<name>A0A847UJ43_9EURY</name>
<accession>A0A847UJ43</accession>
<dbReference type="AlphaFoldDB" id="A0A847UJ43"/>
<comment type="caution">
    <text evidence="4">The sequence shown here is derived from an EMBL/GenBank/DDBJ whole genome shotgun (WGS) entry which is preliminary data.</text>
</comment>
<dbReference type="InterPro" id="IPR055767">
    <property type="entry name" value="DUF7343"/>
</dbReference>
<dbReference type="PROSITE" id="PS50987">
    <property type="entry name" value="HTH_ARSR_2"/>
    <property type="match status" value="1"/>
</dbReference>
<keyword evidence="2" id="KW-0812">Transmembrane</keyword>
<evidence type="ECO:0000313" key="5">
    <source>
        <dbReference type="Proteomes" id="UP000608662"/>
    </source>
</evidence>
<dbReference type="RefSeq" id="WP_170095275.1">
    <property type="nucleotide sequence ID" value="NZ_WOYG01000001.1"/>
</dbReference>
<dbReference type="InterPro" id="IPR036388">
    <property type="entry name" value="WH-like_DNA-bd_sf"/>
</dbReference>
<feature type="region of interest" description="Disordered" evidence="1">
    <location>
        <begin position="82"/>
        <end position="105"/>
    </location>
</feature>
<dbReference type="Proteomes" id="UP000608662">
    <property type="component" value="Unassembled WGS sequence"/>
</dbReference>
<gene>
    <name evidence="4" type="ORF">GOC74_17010</name>
</gene>
<dbReference type="Gene3D" id="1.10.10.10">
    <property type="entry name" value="Winged helix-like DNA-binding domain superfamily/Winged helix DNA-binding domain"/>
    <property type="match status" value="1"/>
</dbReference>
<keyword evidence="2" id="KW-1133">Transmembrane helix</keyword>
<organism evidence="4 5">
    <name type="scientific">Halomicrobium mukohataei</name>
    <dbReference type="NCBI Taxonomy" id="57705"/>
    <lineage>
        <taxon>Archaea</taxon>
        <taxon>Methanobacteriati</taxon>
        <taxon>Methanobacteriota</taxon>
        <taxon>Stenosarchaea group</taxon>
        <taxon>Halobacteria</taxon>
        <taxon>Halobacteriales</taxon>
        <taxon>Haloarculaceae</taxon>
        <taxon>Halomicrobium</taxon>
    </lineage>
</organism>
<feature type="transmembrane region" description="Helical" evidence="2">
    <location>
        <begin position="12"/>
        <end position="32"/>
    </location>
</feature>
<sequence length="186" mass="19426">MNNESRDRRTVVAAGTFVVATAVTVALTVRLVTPPSITVAMGDATVRAGTLGPSLRPGGAIALTIAAFAAGASATVLLVDGEPASPADRPVPEPDSPTDGDGEQTAPSELLAARRSEWEEVADRLANNERIVYEAVLDADGVLPQSEIVEQTDVSKATVSRALDNLEARDLIERKRRGMGNVVVLT</sequence>
<feature type="transmembrane region" description="Helical" evidence="2">
    <location>
        <begin position="60"/>
        <end position="79"/>
    </location>
</feature>
<dbReference type="Pfam" id="PF24034">
    <property type="entry name" value="DUF7343"/>
    <property type="match status" value="1"/>
</dbReference>
<dbReference type="InterPro" id="IPR001845">
    <property type="entry name" value="HTH_ArsR_DNA-bd_dom"/>
</dbReference>
<feature type="domain" description="HTH arsR-type" evidence="3">
    <location>
        <begin position="110"/>
        <end position="186"/>
    </location>
</feature>
<evidence type="ECO:0000256" key="2">
    <source>
        <dbReference type="SAM" id="Phobius"/>
    </source>
</evidence>
<dbReference type="InterPro" id="IPR036390">
    <property type="entry name" value="WH_DNA-bd_sf"/>
</dbReference>
<keyword evidence="2" id="KW-0472">Membrane</keyword>
<dbReference type="EMBL" id="WOYG01000001">
    <property type="protein sequence ID" value="NLV11624.1"/>
    <property type="molecule type" value="Genomic_DNA"/>
</dbReference>
<evidence type="ECO:0000256" key="1">
    <source>
        <dbReference type="SAM" id="MobiDB-lite"/>
    </source>
</evidence>
<protein>
    <submittedName>
        <fullName evidence="4">MarR family transcriptional regulator</fullName>
    </submittedName>
</protein>
<dbReference type="GO" id="GO:0003700">
    <property type="term" value="F:DNA-binding transcription factor activity"/>
    <property type="evidence" value="ECO:0007669"/>
    <property type="project" value="InterPro"/>
</dbReference>
<dbReference type="OrthoDB" id="116755at2157"/>
<reference evidence="4" key="1">
    <citation type="submission" date="2019-12" db="EMBL/GenBank/DDBJ databases">
        <title>Whole-genome sequence of Halomicrobium mukohataei pws1.</title>
        <authorList>
            <person name="Verma D.K."/>
            <person name="Gopal K."/>
            <person name="Prasad E.S."/>
        </authorList>
    </citation>
    <scope>NUCLEOTIDE SEQUENCE</scope>
    <source>
        <strain evidence="4">Pws1</strain>
    </source>
</reference>